<dbReference type="InterPro" id="IPR000253">
    <property type="entry name" value="FHA_dom"/>
</dbReference>
<evidence type="ECO:0000313" key="3">
    <source>
        <dbReference type="Proteomes" id="UP001485043"/>
    </source>
</evidence>
<evidence type="ECO:0000259" key="1">
    <source>
        <dbReference type="Pfam" id="PF00498"/>
    </source>
</evidence>
<keyword evidence="3" id="KW-1185">Reference proteome</keyword>
<evidence type="ECO:0000313" key="2">
    <source>
        <dbReference type="EMBL" id="KAK9834360.1"/>
    </source>
</evidence>
<reference evidence="2 3" key="1">
    <citation type="journal article" date="2024" name="Nat. Commun.">
        <title>Phylogenomics reveals the evolutionary origins of lichenization in chlorophyte algae.</title>
        <authorList>
            <person name="Puginier C."/>
            <person name="Libourel C."/>
            <person name="Otte J."/>
            <person name="Skaloud P."/>
            <person name="Haon M."/>
            <person name="Grisel S."/>
            <person name="Petersen M."/>
            <person name="Berrin J.G."/>
            <person name="Delaux P.M."/>
            <person name="Dal Grande F."/>
            <person name="Keller J."/>
        </authorList>
    </citation>
    <scope>NUCLEOTIDE SEQUENCE [LARGE SCALE GENOMIC DNA]</scope>
    <source>
        <strain evidence="2 3">SAG 2523</strain>
    </source>
</reference>
<dbReference type="AlphaFoldDB" id="A0AAW1RJZ0"/>
<accession>A0AAW1RJZ0</accession>
<organism evidence="2 3">
    <name type="scientific">Apatococcus fuscideae</name>
    <dbReference type="NCBI Taxonomy" id="2026836"/>
    <lineage>
        <taxon>Eukaryota</taxon>
        <taxon>Viridiplantae</taxon>
        <taxon>Chlorophyta</taxon>
        <taxon>core chlorophytes</taxon>
        <taxon>Trebouxiophyceae</taxon>
        <taxon>Chlorellales</taxon>
        <taxon>Chlorellaceae</taxon>
        <taxon>Apatococcus</taxon>
    </lineage>
</organism>
<protein>
    <recommendedName>
        <fullName evidence="1">FHA domain-containing protein</fullName>
    </recommendedName>
</protein>
<dbReference type="SUPFAM" id="SSF49879">
    <property type="entry name" value="SMAD/FHA domain"/>
    <property type="match status" value="1"/>
</dbReference>
<dbReference type="CDD" id="cd00060">
    <property type="entry name" value="FHA"/>
    <property type="match status" value="1"/>
</dbReference>
<dbReference type="InterPro" id="IPR008984">
    <property type="entry name" value="SMAD_FHA_dom_sf"/>
</dbReference>
<gene>
    <name evidence="2" type="ORF">WJX84_010492</name>
</gene>
<name>A0AAW1RJZ0_9CHLO</name>
<sequence>MPDGSVVPISEAAFRVGAEGSSDLLLCHPQVQEQHALLETRSGSLYLTALKGDPESITSQSFTWLNGSPLRPGVAYLLGTGAELEFGSTGSPCRVEFQQKDQENPMLGMLMKSMATNEEVRKQLEQN</sequence>
<dbReference type="Pfam" id="PF00498">
    <property type="entry name" value="FHA"/>
    <property type="match status" value="1"/>
</dbReference>
<dbReference type="Gene3D" id="2.60.200.20">
    <property type="match status" value="1"/>
</dbReference>
<comment type="caution">
    <text evidence="2">The sequence shown here is derived from an EMBL/GenBank/DDBJ whole genome shotgun (WGS) entry which is preliminary data.</text>
</comment>
<proteinExistence type="predicted"/>
<dbReference type="Proteomes" id="UP001485043">
    <property type="component" value="Unassembled WGS sequence"/>
</dbReference>
<feature type="domain" description="FHA" evidence="1">
    <location>
        <begin position="15"/>
        <end position="87"/>
    </location>
</feature>
<dbReference type="EMBL" id="JALJOV010002106">
    <property type="protein sequence ID" value="KAK9834360.1"/>
    <property type="molecule type" value="Genomic_DNA"/>
</dbReference>